<dbReference type="Pfam" id="PF21789">
    <property type="entry name" value="TNP-like_RNaseH_C"/>
    <property type="match status" value="1"/>
</dbReference>
<name>A0AAW1KI20_POPJA</name>
<dbReference type="AlphaFoldDB" id="A0AAW1KI20"/>
<evidence type="ECO:0000259" key="1">
    <source>
        <dbReference type="Pfam" id="PF21789"/>
    </source>
</evidence>
<sequence>MAFAAEVGRLPESAISSTADFLLFIDKLFDSVNGSSLTPITDKELRGIVNQNSAHMEFWNTALNVLRTIKFEDANSRTSIPPSVSNWMKTIQGFKALWNILQANAFKFLYARNINQDTLEIFFSCVRSHGLRNINPSPYSFQSTFKILLVNNMVSQSTGGNCEEGESEGALDTLRNFIISEDTPGSVENIALPIITPYSRAPDILEENIDNYIAGAVAALSIM</sequence>
<gene>
    <name evidence="2" type="ORF">QE152_g22647</name>
</gene>
<dbReference type="InterPro" id="IPR048367">
    <property type="entry name" value="TNP-like_RNaseH_C"/>
</dbReference>
<protein>
    <recommendedName>
        <fullName evidence="1">Transposable element P transposase-like RNase H C-terminal domain-containing protein</fullName>
    </recommendedName>
</protein>
<keyword evidence="3" id="KW-1185">Reference proteome</keyword>
<evidence type="ECO:0000313" key="3">
    <source>
        <dbReference type="Proteomes" id="UP001458880"/>
    </source>
</evidence>
<dbReference type="EMBL" id="JASPKY010000219">
    <property type="protein sequence ID" value="KAK9719471.1"/>
    <property type="molecule type" value="Genomic_DNA"/>
</dbReference>
<dbReference type="Proteomes" id="UP001458880">
    <property type="component" value="Unassembled WGS sequence"/>
</dbReference>
<feature type="domain" description="Transposable element P transposase-like RNase H C-terminal" evidence="1">
    <location>
        <begin position="114"/>
        <end position="146"/>
    </location>
</feature>
<evidence type="ECO:0000313" key="2">
    <source>
        <dbReference type="EMBL" id="KAK9719471.1"/>
    </source>
</evidence>
<proteinExistence type="predicted"/>
<comment type="caution">
    <text evidence="2">The sequence shown here is derived from an EMBL/GenBank/DDBJ whole genome shotgun (WGS) entry which is preliminary data.</text>
</comment>
<organism evidence="2 3">
    <name type="scientific">Popillia japonica</name>
    <name type="common">Japanese beetle</name>
    <dbReference type="NCBI Taxonomy" id="7064"/>
    <lineage>
        <taxon>Eukaryota</taxon>
        <taxon>Metazoa</taxon>
        <taxon>Ecdysozoa</taxon>
        <taxon>Arthropoda</taxon>
        <taxon>Hexapoda</taxon>
        <taxon>Insecta</taxon>
        <taxon>Pterygota</taxon>
        <taxon>Neoptera</taxon>
        <taxon>Endopterygota</taxon>
        <taxon>Coleoptera</taxon>
        <taxon>Polyphaga</taxon>
        <taxon>Scarabaeiformia</taxon>
        <taxon>Scarabaeidae</taxon>
        <taxon>Rutelinae</taxon>
        <taxon>Popillia</taxon>
    </lineage>
</organism>
<accession>A0AAW1KI20</accession>
<reference evidence="2 3" key="1">
    <citation type="journal article" date="2024" name="BMC Genomics">
        <title>De novo assembly and annotation of Popillia japonica's genome with initial clues to its potential as an invasive pest.</title>
        <authorList>
            <person name="Cucini C."/>
            <person name="Boschi S."/>
            <person name="Funari R."/>
            <person name="Cardaioli E."/>
            <person name="Iannotti N."/>
            <person name="Marturano G."/>
            <person name="Paoli F."/>
            <person name="Bruttini M."/>
            <person name="Carapelli A."/>
            <person name="Frati F."/>
            <person name="Nardi F."/>
        </authorList>
    </citation>
    <scope>NUCLEOTIDE SEQUENCE [LARGE SCALE GENOMIC DNA]</scope>
    <source>
        <strain evidence="2">DMR45628</strain>
    </source>
</reference>